<dbReference type="PANTHER" id="PTHR22916">
    <property type="entry name" value="GLYCOSYLTRANSFERASE"/>
    <property type="match status" value="1"/>
</dbReference>
<sequence length="335" mass="37756">MEERLKRVSVIIPAYNAASKIDETIASVLDNISAEDELLIIDDCSSDETQGVVEKWLGSQVRYHCLQKNSGGPATPRNVGINLAEGEFISIFDSDDLMYAGKLDIAVNVLSSQPDLGLVFSDFHVIDEDSVVVEEYFLSKYDFIKKIKSNIQKNHCVIRCPQGLQQLAKANFIGTSGVMIRKSVLDECGTFDDELLNGDDYDLWLRISRRYSIAFIDRPLHGYRVGHQSISKAGAVRLGPSKIRVLKKQLRDPINNEFSLDIKRWISKNYALMAREFLYDGAKKLSIKNSLTSIKYFPNYEAFKILAMTIAGINLVNALKIVRDRAKNFMKKTSV</sequence>
<dbReference type="Proteomes" id="UP000313645">
    <property type="component" value="Unassembled WGS sequence"/>
</dbReference>
<dbReference type="EMBL" id="SJDL01000030">
    <property type="protein sequence ID" value="TBW51587.1"/>
    <property type="molecule type" value="Genomic_DNA"/>
</dbReference>
<feature type="domain" description="Glycosyltransferase 2-like" evidence="1">
    <location>
        <begin position="9"/>
        <end position="130"/>
    </location>
</feature>
<reference evidence="2 3" key="1">
    <citation type="submission" date="2019-02" db="EMBL/GenBank/DDBJ databases">
        <title>Marinobacter halodurans sp. nov., a marine bacterium isolated from sea tidal flat.</title>
        <authorList>
            <person name="Yoo Y."/>
            <person name="Lee D.W."/>
            <person name="Kim B.S."/>
            <person name="Kim J.-J."/>
        </authorList>
    </citation>
    <scope>NUCLEOTIDE SEQUENCE [LARGE SCALE GENOMIC DNA]</scope>
    <source>
        <strain evidence="2 3">YJ-S3-2</strain>
    </source>
</reference>
<protein>
    <submittedName>
        <fullName evidence="2">Glycosyltransferase</fullName>
    </submittedName>
</protein>
<accession>A0ABY1ZGV3</accession>
<evidence type="ECO:0000313" key="2">
    <source>
        <dbReference type="EMBL" id="TBW51587.1"/>
    </source>
</evidence>
<dbReference type="SUPFAM" id="SSF53448">
    <property type="entry name" value="Nucleotide-diphospho-sugar transferases"/>
    <property type="match status" value="1"/>
</dbReference>
<evidence type="ECO:0000313" key="3">
    <source>
        <dbReference type="Proteomes" id="UP000313645"/>
    </source>
</evidence>
<keyword evidence="3" id="KW-1185">Reference proteome</keyword>
<proteinExistence type="predicted"/>
<gene>
    <name evidence="2" type="ORF">EZI54_17085</name>
</gene>
<dbReference type="InterPro" id="IPR001173">
    <property type="entry name" value="Glyco_trans_2-like"/>
</dbReference>
<dbReference type="Gene3D" id="3.90.550.10">
    <property type="entry name" value="Spore Coat Polysaccharide Biosynthesis Protein SpsA, Chain A"/>
    <property type="match status" value="1"/>
</dbReference>
<name>A0ABY1ZGV3_9GAMM</name>
<dbReference type="PANTHER" id="PTHR22916:SF3">
    <property type="entry name" value="UDP-GLCNAC:BETAGAL BETA-1,3-N-ACETYLGLUCOSAMINYLTRANSFERASE-LIKE PROTEIN 1"/>
    <property type="match status" value="1"/>
</dbReference>
<dbReference type="InterPro" id="IPR029044">
    <property type="entry name" value="Nucleotide-diphossugar_trans"/>
</dbReference>
<dbReference type="Pfam" id="PF00535">
    <property type="entry name" value="Glycos_transf_2"/>
    <property type="match status" value="1"/>
</dbReference>
<evidence type="ECO:0000259" key="1">
    <source>
        <dbReference type="Pfam" id="PF00535"/>
    </source>
</evidence>
<organism evidence="2 3">
    <name type="scientific">Marinobacter halodurans</name>
    <dbReference type="NCBI Taxonomy" id="2528979"/>
    <lineage>
        <taxon>Bacteria</taxon>
        <taxon>Pseudomonadati</taxon>
        <taxon>Pseudomonadota</taxon>
        <taxon>Gammaproteobacteria</taxon>
        <taxon>Pseudomonadales</taxon>
        <taxon>Marinobacteraceae</taxon>
        <taxon>Marinobacter</taxon>
    </lineage>
</organism>
<comment type="caution">
    <text evidence="2">The sequence shown here is derived from an EMBL/GenBank/DDBJ whole genome shotgun (WGS) entry which is preliminary data.</text>
</comment>